<accession>A0A544V1F3</accession>
<evidence type="ECO:0000256" key="1">
    <source>
        <dbReference type="ARBA" id="ARBA00022729"/>
    </source>
</evidence>
<evidence type="ECO:0000259" key="2">
    <source>
        <dbReference type="Pfam" id="PF00395"/>
    </source>
</evidence>
<dbReference type="InterPro" id="IPR001119">
    <property type="entry name" value="SLH_dom"/>
</dbReference>
<sequence>MILNKKILFFSDIHEYSESRLIQSAFEIGIVTGNKDGTFRPDGTLT</sequence>
<evidence type="ECO:0000313" key="4">
    <source>
        <dbReference type="Proteomes" id="UP000317944"/>
    </source>
</evidence>
<protein>
    <submittedName>
        <fullName evidence="3">S-layer homology domain-containing protein</fullName>
    </submittedName>
</protein>
<dbReference type="EMBL" id="SADV01000001">
    <property type="protein sequence ID" value="TQR39890.1"/>
    <property type="molecule type" value="Genomic_DNA"/>
</dbReference>
<evidence type="ECO:0000313" key="3">
    <source>
        <dbReference type="EMBL" id="TQR39890.1"/>
    </source>
</evidence>
<reference evidence="3 4" key="1">
    <citation type="submission" date="2018-03" db="EMBL/GenBank/DDBJ databases">
        <title>Aerobic endospore-forming bacteria genome sequencing and assembly.</title>
        <authorList>
            <person name="Cavalcante D.A."/>
            <person name="Driks A."/>
            <person name="Putonti C."/>
            <person name="De-Souza M.T."/>
        </authorList>
    </citation>
    <scope>NUCLEOTIDE SEQUENCE [LARGE SCALE GENOMIC DNA]</scope>
    <source>
        <strain evidence="3 4">SDF0037</strain>
    </source>
</reference>
<dbReference type="AlphaFoldDB" id="A0A544V1F3"/>
<dbReference type="Proteomes" id="UP000317944">
    <property type="component" value="Unassembled WGS sequence"/>
</dbReference>
<feature type="domain" description="SLH" evidence="2">
    <location>
        <begin position="10"/>
        <end position="46"/>
    </location>
</feature>
<dbReference type="OrthoDB" id="5845122at2"/>
<gene>
    <name evidence="3" type="ORF">C7Y47_01220</name>
</gene>
<name>A0A544V1F3_LYSSH</name>
<keyword evidence="1" id="KW-0732">Signal</keyword>
<dbReference type="Pfam" id="PF00395">
    <property type="entry name" value="SLH"/>
    <property type="match status" value="1"/>
</dbReference>
<proteinExistence type="predicted"/>
<organism evidence="3 4">
    <name type="scientific">Lysinibacillus sphaericus</name>
    <name type="common">Bacillus sphaericus</name>
    <dbReference type="NCBI Taxonomy" id="1421"/>
    <lineage>
        <taxon>Bacteria</taxon>
        <taxon>Bacillati</taxon>
        <taxon>Bacillota</taxon>
        <taxon>Bacilli</taxon>
        <taxon>Bacillales</taxon>
        <taxon>Bacillaceae</taxon>
        <taxon>Lysinibacillus</taxon>
    </lineage>
</organism>
<comment type="caution">
    <text evidence="3">The sequence shown here is derived from an EMBL/GenBank/DDBJ whole genome shotgun (WGS) entry which is preliminary data.</text>
</comment>